<dbReference type="Pfam" id="PF00045">
    <property type="entry name" value="Hemopexin"/>
    <property type="match status" value="3"/>
</dbReference>
<gene>
    <name evidence="1" type="ordered locus">Mmar10_1124</name>
</gene>
<protein>
    <submittedName>
        <fullName evidence="1">Hemopexin</fullName>
    </submittedName>
</protein>
<evidence type="ECO:0000313" key="1">
    <source>
        <dbReference type="EMBL" id="ABI65417.1"/>
    </source>
</evidence>
<dbReference type="Proteomes" id="UP000001964">
    <property type="component" value="Chromosome"/>
</dbReference>
<dbReference type="eggNOG" id="COG1524">
    <property type="taxonomic scope" value="Bacteria"/>
</dbReference>
<dbReference type="STRING" id="394221.Mmar10_1124"/>
<keyword evidence="2" id="KW-1185">Reference proteome</keyword>
<organism evidence="1 2">
    <name type="scientific">Maricaulis maris (strain MCS10)</name>
    <name type="common">Caulobacter maris</name>
    <dbReference type="NCBI Taxonomy" id="394221"/>
    <lineage>
        <taxon>Bacteria</taxon>
        <taxon>Pseudomonadati</taxon>
        <taxon>Pseudomonadota</taxon>
        <taxon>Alphaproteobacteria</taxon>
        <taxon>Maricaulales</taxon>
        <taxon>Maricaulaceae</taxon>
        <taxon>Maricaulis</taxon>
    </lineage>
</organism>
<dbReference type="SUPFAM" id="SSF50923">
    <property type="entry name" value="Hemopexin-like domain"/>
    <property type="match status" value="1"/>
</dbReference>
<dbReference type="EMBL" id="CP000449">
    <property type="protein sequence ID" value="ABI65417.1"/>
    <property type="molecule type" value="Genomic_DNA"/>
</dbReference>
<dbReference type="SMART" id="SM00120">
    <property type="entry name" value="HX"/>
    <property type="match status" value="3"/>
</dbReference>
<dbReference type="HOGENOM" id="CLU_684769_0_0_5"/>
<dbReference type="InterPro" id="IPR036375">
    <property type="entry name" value="Hemopexin-like_dom_sf"/>
</dbReference>
<dbReference type="OrthoDB" id="5088636at2"/>
<dbReference type="InterPro" id="IPR018487">
    <property type="entry name" value="Hemopexin-like_repeat"/>
</dbReference>
<reference evidence="1 2" key="1">
    <citation type="submission" date="2006-08" db="EMBL/GenBank/DDBJ databases">
        <title>Complete sequence of Maricaulis maris MCS10.</title>
        <authorList>
            <consortium name="US DOE Joint Genome Institute"/>
            <person name="Copeland A."/>
            <person name="Lucas S."/>
            <person name="Lapidus A."/>
            <person name="Barry K."/>
            <person name="Detter J.C."/>
            <person name="Glavina del Rio T."/>
            <person name="Hammon N."/>
            <person name="Israni S."/>
            <person name="Dalin E."/>
            <person name="Tice H."/>
            <person name="Pitluck S."/>
            <person name="Saunders E."/>
            <person name="Brettin T."/>
            <person name="Bruce D."/>
            <person name="Han C."/>
            <person name="Tapia R."/>
            <person name="Gilna P."/>
            <person name="Schmutz J."/>
            <person name="Larimer F."/>
            <person name="Land M."/>
            <person name="Hauser L."/>
            <person name="Kyrpides N."/>
            <person name="Mikhailova N."/>
            <person name="Viollier P."/>
            <person name="Stephens C."/>
            <person name="Richardson P."/>
        </authorList>
    </citation>
    <scope>NUCLEOTIDE SEQUENCE [LARGE SCALE GENOMIC DNA]</scope>
    <source>
        <strain evidence="1 2">MCS10</strain>
    </source>
</reference>
<dbReference type="KEGG" id="mmr:Mmar10_1124"/>
<dbReference type="AlphaFoldDB" id="Q0AQM0"/>
<accession>Q0AQM0</accession>
<evidence type="ECO:0000313" key="2">
    <source>
        <dbReference type="Proteomes" id="UP000001964"/>
    </source>
</evidence>
<name>Q0AQM0_MARMM</name>
<proteinExistence type="predicted"/>
<dbReference type="Gene3D" id="2.110.10.10">
    <property type="entry name" value="Hemopexin-like domain"/>
    <property type="match status" value="2"/>
</dbReference>
<sequence precursor="true">MKNRERRAEINNVRRFFGAACVLALLSLAGTAHARDYYCYRHITNNRDVPVTLVLFNTGGGCATYPVAPHTSVSYAIPEDNSHATLTISGDHFRTVSGHQSRSITIFHHKNTGRDWMERLADTEDKCHISRLGAYDTRADIYANAQELGSADFRQALTVNSPADGDIIVNAAAAVPRAPQQVARSGPGNADPAYWAEFDLEQNRVGGIPRGIQRLDPYGFDAVFREGTTAAVNDGRGFVYFFRDGWYSRYQLSIREVSSGFPVRITEQRWPGLLALGPIDAAVNAGNGKIYFFGGGNYLRFDIASHRTDPGYPRPVTEGTWPGLPALGRRIEAATNMGNGKIMFFSGNRMLSFDIAADRADPGYPQMVTDRNFTGAVPPVGFYLSVATTWDSDRLILFYSDY</sequence>
<dbReference type="RefSeq" id="WP_011643064.1">
    <property type="nucleotide sequence ID" value="NC_008347.1"/>
</dbReference>
<dbReference type="PROSITE" id="PS51642">
    <property type="entry name" value="HEMOPEXIN_2"/>
    <property type="match status" value="3"/>
</dbReference>